<evidence type="ECO:0000256" key="4">
    <source>
        <dbReference type="ARBA" id="ARBA00022475"/>
    </source>
</evidence>
<evidence type="ECO:0000313" key="11">
    <source>
        <dbReference type="EMBL" id="VFK60330.1"/>
    </source>
</evidence>
<evidence type="ECO:0000256" key="5">
    <source>
        <dbReference type="ARBA" id="ARBA00022692"/>
    </source>
</evidence>
<dbReference type="EMBL" id="CAADGD010000012">
    <property type="protein sequence ID" value="VFK69210.1"/>
    <property type="molecule type" value="Genomic_DNA"/>
</dbReference>
<protein>
    <recommendedName>
        <fullName evidence="9">Multidrug-efflux transporter</fullName>
    </recommendedName>
</protein>
<feature type="transmembrane region" description="Helical" evidence="10">
    <location>
        <begin position="41"/>
        <end position="61"/>
    </location>
</feature>
<name>A0A451A2S6_9GAMM</name>
<evidence type="ECO:0000256" key="2">
    <source>
        <dbReference type="ARBA" id="ARBA00022448"/>
    </source>
</evidence>
<dbReference type="CDD" id="cd13131">
    <property type="entry name" value="MATE_NorM_like"/>
    <property type="match status" value="1"/>
</dbReference>
<feature type="transmembrane region" description="Helical" evidence="10">
    <location>
        <begin position="421"/>
        <end position="443"/>
    </location>
</feature>
<organism evidence="11">
    <name type="scientific">Candidatus Kentrum sp. UNK</name>
    <dbReference type="NCBI Taxonomy" id="2126344"/>
    <lineage>
        <taxon>Bacteria</taxon>
        <taxon>Pseudomonadati</taxon>
        <taxon>Pseudomonadota</taxon>
        <taxon>Gammaproteobacteria</taxon>
        <taxon>Candidatus Kentrum</taxon>
    </lineage>
</organism>
<feature type="transmembrane region" description="Helical" evidence="10">
    <location>
        <begin position="122"/>
        <end position="142"/>
    </location>
</feature>
<dbReference type="GO" id="GO:0005886">
    <property type="term" value="C:plasma membrane"/>
    <property type="evidence" value="ECO:0007669"/>
    <property type="project" value="UniProtKB-SubCell"/>
</dbReference>
<keyword evidence="8 10" id="KW-0472">Membrane</keyword>
<keyword evidence="4" id="KW-1003">Cell membrane</keyword>
<keyword evidence="5 10" id="KW-0812">Transmembrane</keyword>
<feature type="transmembrane region" description="Helical" evidence="10">
    <location>
        <begin position="347"/>
        <end position="370"/>
    </location>
</feature>
<dbReference type="GO" id="GO:0015297">
    <property type="term" value="F:antiporter activity"/>
    <property type="evidence" value="ECO:0007669"/>
    <property type="project" value="UniProtKB-KW"/>
</dbReference>
<evidence type="ECO:0000256" key="3">
    <source>
        <dbReference type="ARBA" id="ARBA00022449"/>
    </source>
</evidence>
<keyword evidence="2" id="KW-0813">Transport</keyword>
<feature type="transmembrane region" description="Helical" evidence="10">
    <location>
        <begin position="227"/>
        <end position="247"/>
    </location>
</feature>
<dbReference type="PANTHER" id="PTHR43298:SF2">
    <property type="entry name" value="FMN_FAD EXPORTER YEEO-RELATED"/>
    <property type="match status" value="1"/>
</dbReference>
<dbReference type="NCBIfam" id="TIGR00797">
    <property type="entry name" value="matE"/>
    <property type="match status" value="1"/>
</dbReference>
<feature type="transmembrane region" description="Helical" evidence="10">
    <location>
        <begin position="278"/>
        <end position="299"/>
    </location>
</feature>
<dbReference type="GO" id="GO:0042910">
    <property type="term" value="F:xenobiotic transmembrane transporter activity"/>
    <property type="evidence" value="ECO:0007669"/>
    <property type="project" value="InterPro"/>
</dbReference>
<evidence type="ECO:0000256" key="6">
    <source>
        <dbReference type="ARBA" id="ARBA00022989"/>
    </source>
</evidence>
<dbReference type="InterPro" id="IPR002528">
    <property type="entry name" value="MATE_fam"/>
</dbReference>
<comment type="subcellular location">
    <subcellularLocation>
        <location evidence="1">Cell inner membrane</location>
        <topology evidence="1">Multi-pass membrane protein</topology>
    </subcellularLocation>
</comment>
<dbReference type="AlphaFoldDB" id="A0A451A2S6"/>
<evidence type="ECO:0000256" key="7">
    <source>
        <dbReference type="ARBA" id="ARBA00023065"/>
    </source>
</evidence>
<evidence type="ECO:0000256" key="1">
    <source>
        <dbReference type="ARBA" id="ARBA00004429"/>
    </source>
</evidence>
<keyword evidence="7" id="KW-0406">Ion transport</keyword>
<evidence type="ECO:0000256" key="10">
    <source>
        <dbReference type="SAM" id="Phobius"/>
    </source>
</evidence>
<dbReference type="PIRSF" id="PIRSF006603">
    <property type="entry name" value="DinF"/>
    <property type="match status" value="1"/>
</dbReference>
<dbReference type="EMBL" id="CAADFZ010000011">
    <property type="protein sequence ID" value="VFK60330.1"/>
    <property type="molecule type" value="Genomic_DNA"/>
</dbReference>
<accession>A0A451A2S6</accession>
<dbReference type="InterPro" id="IPR050222">
    <property type="entry name" value="MATE_MdtK"/>
</dbReference>
<dbReference type="InterPro" id="IPR048279">
    <property type="entry name" value="MdtK-like"/>
</dbReference>
<feature type="transmembrane region" description="Helical" evidence="10">
    <location>
        <begin position="81"/>
        <end position="102"/>
    </location>
</feature>
<evidence type="ECO:0000256" key="9">
    <source>
        <dbReference type="ARBA" id="ARBA00031636"/>
    </source>
</evidence>
<evidence type="ECO:0000313" key="12">
    <source>
        <dbReference type="EMBL" id="VFK69210.1"/>
    </source>
</evidence>
<sequence>MSFSFVSGSRRLNLFTHVSKVRGEVSLDMSKLPTTSELRDILKLALPLAFGQLGIITIGAIDNLMLGRLGADALGAAGLALSIYDIIETAGIGILFPTVVLASQAHGAGRLRTVPGIIRQGLWIAGILSVPACAILWNLEALLLVTGQVPELARMAGDYMDYFLWTIFPALAYSVFMLAFTVMGQAGAVAIIIWLAVGLNAVLNYALIFGNFGFPAMGMAGAGLTSVIVYASIHTAIFTLLAFHRFFKSGTTFRRAWQPKWPILEQFLRLGWPKGLELLMVSGLFSVTSLLVGRFGIQAIAAHTIAFQVFLVVTLGSRAVAGAVTARMGKASGRKDHTGAWRVLNSGLLLFFLFILPSMVLLKLFSPWVVMLFVGSGLQAQILLPIAAPVVVLSAFFLFVNGLRQVITHASSGLADMRIPALIATLAYWGIAFPVGVVFGFVMDGGVLGVWWGLIIGMSVAAVAQLARFRWVVRQSSSSASLEHAGARR</sequence>
<keyword evidence="6 10" id="KW-1133">Transmembrane helix</keyword>
<feature type="transmembrane region" description="Helical" evidence="10">
    <location>
        <begin position="382"/>
        <end position="400"/>
    </location>
</feature>
<proteinExistence type="predicted"/>
<feature type="transmembrane region" description="Helical" evidence="10">
    <location>
        <begin position="449"/>
        <end position="467"/>
    </location>
</feature>
<feature type="transmembrane region" description="Helical" evidence="10">
    <location>
        <begin position="162"/>
        <end position="180"/>
    </location>
</feature>
<feature type="transmembrane region" description="Helical" evidence="10">
    <location>
        <begin position="187"/>
        <end position="207"/>
    </location>
</feature>
<dbReference type="GO" id="GO:0006811">
    <property type="term" value="P:monoatomic ion transport"/>
    <property type="evidence" value="ECO:0007669"/>
    <property type="project" value="UniProtKB-KW"/>
</dbReference>
<feature type="transmembrane region" description="Helical" evidence="10">
    <location>
        <begin position="305"/>
        <end position="326"/>
    </location>
</feature>
<dbReference type="PANTHER" id="PTHR43298">
    <property type="entry name" value="MULTIDRUG RESISTANCE PROTEIN NORM-RELATED"/>
    <property type="match status" value="1"/>
</dbReference>
<dbReference type="Pfam" id="PF01554">
    <property type="entry name" value="MatE"/>
    <property type="match status" value="2"/>
</dbReference>
<evidence type="ECO:0000256" key="8">
    <source>
        <dbReference type="ARBA" id="ARBA00023136"/>
    </source>
</evidence>
<gene>
    <name evidence="11" type="ORF">BECKUNK1418G_GA0071005_10117</name>
    <name evidence="12" type="ORF">BECKUNK1418H_GA0071006_10127</name>
</gene>
<reference evidence="11" key="1">
    <citation type="submission" date="2019-02" db="EMBL/GenBank/DDBJ databases">
        <authorList>
            <person name="Gruber-Vodicka R. H."/>
            <person name="Seah K. B. B."/>
        </authorList>
    </citation>
    <scope>NUCLEOTIDE SEQUENCE</scope>
    <source>
        <strain evidence="12">BECK_BY19</strain>
        <strain evidence="11">BECK_BY8</strain>
    </source>
</reference>
<keyword evidence="3" id="KW-0050">Antiport</keyword>